<dbReference type="RefSeq" id="WP_377125532.1">
    <property type="nucleotide sequence ID" value="NZ_JBHRSD010000026.1"/>
</dbReference>
<keyword evidence="1" id="KW-0175">Coiled coil</keyword>
<evidence type="ECO:0000256" key="2">
    <source>
        <dbReference type="SAM" id="Phobius"/>
    </source>
</evidence>
<proteinExistence type="predicted"/>
<sequence>MKYASYFFILLMLVAVASLFMLKRPDGKTWLSFSALSESSQQMFDEQLHTLKQSSATLLEQAKSVVDSNDNSAQQPNPTIYSWQDAQGVWHYSDRPNPAGPSQTLELDPSRITVIPAESQLPAAQVKSSTPAKSDIGLTTLNPQAIKQTLQDAKNVQQLMDERQKQIEEQLEKHH</sequence>
<gene>
    <name evidence="4" type="ORF">ACFOEE_14250</name>
</gene>
<feature type="domain" description="DUF4124" evidence="3">
    <location>
        <begin position="78"/>
        <end position="110"/>
    </location>
</feature>
<accession>A0ABV7CME2</accession>
<keyword evidence="2" id="KW-0472">Membrane</keyword>
<evidence type="ECO:0000259" key="3">
    <source>
        <dbReference type="Pfam" id="PF13511"/>
    </source>
</evidence>
<evidence type="ECO:0000313" key="5">
    <source>
        <dbReference type="Proteomes" id="UP001595453"/>
    </source>
</evidence>
<keyword evidence="2" id="KW-1133">Transmembrane helix</keyword>
<name>A0ABV7CME2_9GAMM</name>
<protein>
    <submittedName>
        <fullName evidence="4">DUF4124 domain-containing protein</fullName>
    </submittedName>
</protein>
<feature type="transmembrane region" description="Helical" evidence="2">
    <location>
        <begin position="6"/>
        <end position="22"/>
    </location>
</feature>
<evidence type="ECO:0000313" key="4">
    <source>
        <dbReference type="EMBL" id="MFC3033683.1"/>
    </source>
</evidence>
<dbReference type="Pfam" id="PF13511">
    <property type="entry name" value="DUF4124"/>
    <property type="match status" value="1"/>
</dbReference>
<dbReference type="Proteomes" id="UP001595453">
    <property type="component" value="Unassembled WGS sequence"/>
</dbReference>
<organism evidence="4 5">
    <name type="scientific">Pseudoalteromonas fenneropenaei</name>
    <dbReference type="NCBI Taxonomy" id="1737459"/>
    <lineage>
        <taxon>Bacteria</taxon>
        <taxon>Pseudomonadati</taxon>
        <taxon>Pseudomonadota</taxon>
        <taxon>Gammaproteobacteria</taxon>
        <taxon>Alteromonadales</taxon>
        <taxon>Pseudoalteromonadaceae</taxon>
        <taxon>Pseudoalteromonas</taxon>
    </lineage>
</organism>
<comment type="caution">
    <text evidence="4">The sequence shown here is derived from an EMBL/GenBank/DDBJ whole genome shotgun (WGS) entry which is preliminary data.</text>
</comment>
<keyword evidence="2" id="KW-0812">Transmembrane</keyword>
<dbReference type="InterPro" id="IPR025392">
    <property type="entry name" value="DUF4124"/>
</dbReference>
<evidence type="ECO:0000256" key="1">
    <source>
        <dbReference type="SAM" id="Coils"/>
    </source>
</evidence>
<feature type="coiled-coil region" evidence="1">
    <location>
        <begin position="146"/>
        <end position="173"/>
    </location>
</feature>
<dbReference type="EMBL" id="JBHRSD010000026">
    <property type="protein sequence ID" value="MFC3033683.1"/>
    <property type="molecule type" value="Genomic_DNA"/>
</dbReference>
<keyword evidence="5" id="KW-1185">Reference proteome</keyword>
<reference evidence="5" key="1">
    <citation type="journal article" date="2019" name="Int. J. Syst. Evol. Microbiol.">
        <title>The Global Catalogue of Microorganisms (GCM) 10K type strain sequencing project: providing services to taxonomists for standard genome sequencing and annotation.</title>
        <authorList>
            <consortium name="The Broad Institute Genomics Platform"/>
            <consortium name="The Broad Institute Genome Sequencing Center for Infectious Disease"/>
            <person name="Wu L."/>
            <person name="Ma J."/>
        </authorList>
    </citation>
    <scope>NUCLEOTIDE SEQUENCE [LARGE SCALE GENOMIC DNA]</scope>
    <source>
        <strain evidence="5">KCTC 42730</strain>
    </source>
</reference>